<evidence type="ECO:0000259" key="5">
    <source>
        <dbReference type="SMART" id="SM00701"/>
    </source>
</evidence>
<dbReference type="GO" id="GO:0008745">
    <property type="term" value="F:N-acetylmuramoyl-L-alanine amidase activity"/>
    <property type="evidence" value="ECO:0007669"/>
    <property type="project" value="UniProtKB-EC"/>
</dbReference>
<evidence type="ECO:0000256" key="2">
    <source>
        <dbReference type="SAM" id="MobiDB-lite"/>
    </source>
</evidence>
<reference evidence="7" key="1">
    <citation type="submission" date="2023-07" db="EMBL/GenBank/DDBJ databases">
        <title>30 novel species of actinomycetes from the DSMZ collection.</title>
        <authorList>
            <person name="Nouioui I."/>
        </authorList>
    </citation>
    <scope>NUCLEOTIDE SEQUENCE [LARGE SCALE GENOMIC DNA]</scope>
    <source>
        <strain evidence="7">DSM 41982</strain>
    </source>
</reference>
<protein>
    <submittedName>
        <fullName evidence="6">N-acetylmuramoyl-L-alanine amidase</fullName>
        <ecNumber evidence="6">3.5.1.28</ecNumber>
    </submittedName>
</protein>
<dbReference type="EMBL" id="JAVRER010000047">
    <property type="protein sequence ID" value="MDT0418539.1"/>
    <property type="molecule type" value="Genomic_DNA"/>
</dbReference>
<organism evidence="6 7">
    <name type="scientific">Streptomyces evansiae</name>
    <dbReference type="NCBI Taxonomy" id="3075535"/>
    <lineage>
        <taxon>Bacteria</taxon>
        <taxon>Bacillati</taxon>
        <taxon>Actinomycetota</taxon>
        <taxon>Actinomycetes</taxon>
        <taxon>Kitasatosporales</taxon>
        <taxon>Streptomycetaceae</taxon>
        <taxon>Streptomyces</taxon>
    </lineage>
</organism>
<dbReference type="InterPro" id="IPR015510">
    <property type="entry name" value="PGRP"/>
</dbReference>
<accession>A0ABD5EAS4</accession>
<feature type="compositionally biased region" description="Low complexity" evidence="2">
    <location>
        <begin position="36"/>
        <end position="51"/>
    </location>
</feature>
<dbReference type="PANTHER" id="PTHR11022">
    <property type="entry name" value="PEPTIDOGLYCAN RECOGNITION PROTEIN"/>
    <property type="match status" value="1"/>
</dbReference>
<dbReference type="SUPFAM" id="SSF55846">
    <property type="entry name" value="N-acetylmuramoyl-L-alanine amidase-like"/>
    <property type="match status" value="1"/>
</dbReference>
<dbReference type="InterPro" id="IPR002502">
    <property type="entry name" value="Amidase_domain"/>
</dbReference>
<comment type="caution">
    <text evidence="6">The sequence shown here is derived from an EMBL/GenBank/DDBJ whole genome shotgun (WGS) entry which is preliminary data.</text>
</comment>
<dbReference type="InterPro" id="IPR036505">
    <property type="entry name" value="Amidase/PGRP_sf"/>
</dbReference>
<dbReference type="SMART" id="SM00644">
    <property type="entry name" value="Ami_2"/>
    <property type="match status" value="1"/>
</dbReference>
<feature type="region of interest" description="Disordered" evidence="2">
    <location>
        <begin position="170"/>
        <end position="208"/>
    </location>
</feature>
<dbReference type="SMART" id="SM00701">
    <property type="entry name" value="PGRP"/>
    <property type="match status" value="1"/>
</dbReference>
<dbReference type="AlphaFoldDB" id="A0ABD5EAS4"/>
<evidence type="ECO:0000256" key="1">
    <source>
        <dbReference type="ARBA" id="ARBA00007553"/>
    </source>
</evidence>
<feature type="chain" id="PRO_5044789328" evidence="3">
    <location>
        <begin position="27"/>
        <end position="405"/>
    </location>
</feature>
<dbReference type="PANTHER" id="PTHR11022:SF41">
    <property type="entry name" value="PEPTIDOGLYCAN-RECOGNITION PROTEIN LC-RELATED"/>
    <property type="match status" value="1"/>
</dbReference>
<evidence type="ECO:0000256" key="3">
    <source>
        <dbReference type="SAM" id="SignalP"/>
    </source>
</evidence>
<dbReference type="InterPro" id="IPR006619">
    <property type="entry name" value="PGRP_domain_met/bac"/>
</dbReference>
<dbReference type="Proteomes" id="UP001183607">
    <property type="component" value="Unassembled WGS sequence"/>
</dbReference>
<evidence type="ECO:0000259" key="4">
    <source>
        <dbReference type="SMART" id="SM00644"/>
    </source>
</evidence>
<comment type="similarity">
    <text evidence="1">Belongs to the N-acetylmuramoyl-L-alanine amidase 2 family.</text>
</comment>
<name>A0ABD5EAS4_9ACTN</name>
<sequence>MRTFLATSIGVTCAAVLTLPLAPAAAAHPDPRPHPRTAAPARTASASAPVPGSTASLPLTRLPATRADGHDRYGASLSRRTTKPFSLVGIVWDDPARTLTGTAEVRVRDARTGAWGAWQALETHNAEHAADPESREARAPGRHGGTAPLWTGAADAVEARVSGPAPLPAGLRIDLVDPGTDRRGTTRPAPGSVRPPAGHGALPRGQAPEPAIVDRAGWGADENLREPQFGYTGPVRAAFVHHSASGNNYTCAEAPSVIRGIYRYHVESNGWRDIGYNFLVDKCGTVYEGRAGGVAKPVMGAHTLGFNTDSTGVALLGTYTDTEPSAAALDGLAKLTAWKLGLNNMDPEGKVTLVSDGGNLYEKGAKVSLDVISGHRDGFATECPGKLLYEKLGTLRSKAAALQGR</sequence>
<dbReference type="RefSeq" id="WP_311677500.1">
    <property type="nucleotide sequence ID" value="NZ_JAVRER010000047.1"/>
</dbReference>
<dbReference type="CDD" id="cd06583">
    <property type="entry name" value="PGRP"/>
    <property type="match status" value="1"/>
</dbReference>
<dbReference type="EC" id="3.5.1.28" evidence="6"/>
<proteinExistence type="inferred from homology"/>
<gene>
    <name evidence="6" type="ORF">RM574_23935</name>
</gene>
<feature type="region of interest" description="Disordered" evidence="2">
    <location>
        <begin position="25"/>
        <end position="76"/>
    </location>
</feature>
<evidence type="ECO:0000313" key="7">
    <source>
        <dbReference type="Proteomes" id="UP001183607"/>
    </source>
</evidence>
<feature type="domain" description="Peptidoglycan recognition protein family" evidence="5">
    <location>
        <begin position="210"/>
        <end position="358"/>
    </location>
</feature>
<dbReference type="Gene3D" id="3.40.80.10">
    <property type="entry name" value="Peptidoglycan recognition protein-like"/>
    <property type="match status" value="1"/>
</dbReference>
<feature type="domain" description="N-acetylmuramoyl-L-alanine amidase" evidence="4">
    <location>
        <begin position="224"/>
        <end position="385"/>
    </location>
</feature>
<dbReference type="Pfam" id="PF01510">
    <property type="entry name" value="Amidase_2"/>
    <property type="match status" value="1"/>
</dbReference>
<evidence type="ECO:0000313" key="6">
    <source>
        <dbReference type="EMBL" id="MDT0418539.1"/>
    </source>
</evidence>
<feature type="signal peptide" evidence="3">
    <location>
        <begin position="1"/>
        <end position="26"/>
    </location>
</feature>
<keyword evidence="3" id="KW-0732">Signal</keyword>
<keyword evidence="6" id="KW-0378">Hydrolase</keyword>